<feature type="domain" description="Sulfatase N-terminal" evidence="8">
    <location>
        <begin position="282"/>
        <end position="490"/>
    </location>
</feature>
<protein>
    <submittedName>
        <fullName evidence="9">Phosphoglycerol transferase and related proteins, alkaline phosphatase superfamily</fullName>
        <ecNumber evidence="9">2.7.8.20</ecNumber>
    </submittedName>
</protein>
<dbReference type="SUPFAM" id="SSF53649">
    <property type="entry name" value="Alkaline phosphatase-like"/>
    <property type="match status" value="1"/>
</dbReference>
<proteinExistence type="predicted"/>
<evidence type="ECO:0000256" key="6">
    <source>
        <dbReference type="ARBA" id="ARBA00023136"/>
    </source>
</evidence>
<keyword evidence="10" id="KW-1185">Reference proteome</keyword>
<dbReference type="InterPro" id="IPR017850">
    <property type="entry name" value="Alkaline_phosphatase_core_sf"/>
</dbReference>
<dbReference type="Pfam" id="PF00884">
    <property type="entry name" value="Sulfatase"/>
    <property type="match status" value="1"/>
</dbReference>
<dbReference type="PANTHER" id="PTHR47371:SF3">
    <property type="entry name" value="PHOSPHOGLYCEROL TRANSFERASE I"/>
    <property type="match status" value="1"/>
</dbReference>
<keyword evidence="6 7" id="KW-0472">Membrane</keyword>
<dbReference type="InterPro" id="IPR050448">
    <property type="entry name" value="OpgB/LTA_synthase_biosynth"/>
</dbReference>
<keyword evidence="3" id="KW-1003">Cell membrane</keyword>
<feature type="transmembrane region" description="Helical" evidence="7">
    <location>
        <begin position="135"/>
        <end position="157"/>
    </location>
</feature>
<sequence>MSGRVRDTAQRVWSITDRVLLYILIWAGFTLLAAAISIRFYWGPITVDQMMLNLVSVQGEGGGGTLVLICILGIGVLPVLLTAGIAYWRFRIRRKRRASAVTVDAAVVDSGTSDGPTPPSEDETEPLRRSWAKVWFARTVSLVMVAALVTTGTVMFGNSVHFVDYVRSVNSAYAVDDYYETPVVASAEKKRNLVMIYLESGEETLSDTTLFDKDPFVPLKEATPAEDGWQQVEGLRQYEDGGWTMAGISGTQCGVPLKGSGLLTGKSGLNSLGGELDSYLGGLTCVGDILSEQGYRNVFMGGAEESFAAKDQYFLSHGYDEFYGLNHWKELGEPADQIRSDWGLSDKRLMERAKDRVDTLHVESERTGDPFNLTMLTVDTHEPAHLYDYCPQDTESEVTSMFNCSMTQVAGFIDHLEAQGYLDDTAVVIMGDHLKHMGASNAFHEQLDDNPNRTIFNRFWIPGDDRRTSTMQGGVDQLNMMPTILEAAGIELADRQGGLGVSAFTVDIPRESAQRLEPGAYNELLNSRSTDFYNDAWDGQELKRG</sequence>
<feature type="transmembrane region" description="Helical" evidence="7">
    <location>
        <begin position="62"/>
        <end position="88"/>
    </location>
</feature>
<evidence type="ECO:0000256" key="5">
    <source>
        <dbReference type="ARBA" id="ARBA00022989"/>
    </source>
</evidence>
<evidence type="ECO:0000256" key="3">
    <source>
        <dbReference type="ARBA" id="ARBA00022475"/>
    </source>
</evidence>
<name>A0A0X2NKH2_9CORY</name>
<evidence type="ECO:0000256" key="2">
    <source>
        <dbReference type="ARBA" id="ARBA00004936"/>
    </source>
</evidence>
<evidence type="ECO:0000256" key="4">
    <source>
        <dbReference type="ARBA" id="ARBA00022692"/>
    </source>
</evidence>
<evidence type="ECO:0000256" key="7">
    <source>
        <dbReference type="SAM" id="Phobius"/>
    </source>
</evidence>
<evidence type="ECO:0000256" key="1">
    <source>
        <dbReference type="ARBA" id="ARBA00004651"/>
    </source>
</evidence>
<evidence type="ECO:0000313" key="10">
    <source>
        <dbReference type="Proteomes" id="UP000182498"/>
    </source>
</evidence>
<comment type="pathway">
    <text evidence="2">Cell wall biogenesis; lipoteichoic acid biosynthesis.</text>
</comment>
<comment type="subcellular location">
    <subcellularLocation>
        <location evidence="1">Cell membrane</location>
        <topology evidence="1">Multi-pass membrane protein</topology>
    </subcellularLocation>
</comment>
<organism evidence="9 10">
    <name type="scientific">Corynebacterium variabile</name>
    <dbReference type="NCBI Taxonomy" id="1727"/>
    <lineage>
        <taxon>Bacteria</taxon>
        <taxon>Bacillati</taxon>
        <taxon>Actinomycetota</taxon>
        <taxon>Actinomycetes</taxon>
        <taxon>Mycobacteriales</taxon>
        <taxon>Corynebacteriaceae</taxon>
        <taxon>Corynebacterium</taxon>
    </lineage>
</organism>
<reference evidence="10" key="1">
    <citation type="submission" date="2015-11" db="EMBL/GenBank/DDBJ databases">
        <authorList>
            <person name="Dugat-Bony E."/>
        </authorList>
    </citation>
    <scope>NUCLEOTIDE SEQUENCE [LARGE SCALE GENOMIC DNA]</scope>
    <source>
        <strain evidence="10">Mu292</strain>
    </source>
</reference>
<dbReference type="AlphaFoldDB" id="A0A0X2NKH2"/>
<evidence type="ECO:0000313" key="9">
    <source>
        <dbReference type="EMBL" id="CUU65995.1"/>
    </source>
</evidence>
<dbReference type="InterPro" id="IPR000917">
    <property type="entry name" value="Sulfatase_N"/>
</dbReference>
<dbReference type="Gene3D" id="3.40.720.10">
    <property type="entry name" value="Alkaline Phosphatase, subunit A"/>
    <property type="match status" value="1"/>
</dbReference>
<dbReference type="CDD" id="cd16015">
    <property type="entry name" value="LTA_synthase"/>
    <property type="match status" value="1"/>
</dbReference>
<accession>A0A0X2NKH2</accession>
<gene>
    <name evidence="9" type="ORF">CVAR292_01332</name>
</gene>
<dbReference type="OrthoDB" id="9760224at2"/>
<evidence type="ECO:0000259" key="8">
    <source>
        <dbReference type="Pfam" id="PF00884"/>
    </source>
</evidence>
<keyword evidence="5 7" id="KW-1133">Transmembrane helix</keyword>
<dbReference type="GO" id="GO:0005886">
    <property type="term" value="C:plasma membrane"/>
    <property type="evidence" value="ECO:0007669"/>
    <property type="project" value="UniProtKB-SubCell"/>
</dbReference>
<keyword evidence="9" id="KW-0808">Transferase</keyword>
<dbReference type="EC" id="2.7.8.20" evidence="9"/>
<feature type="transmembrane region" description="Helical" evidence="7">
    <location>
        <begin position="20"/>
        <end position="42"/>
    </location>
</feature>
<dbReference type="Proteomes" id="UP000182498">
    <property type="component" value="Unassembled WGS sequence"/>
</dbReference>
<keyword evidence="4 7" id="KW-0812">Transmembrane</keyword>
<dbReference type="PANTHER" id="PTHR47371">
    <property type="entry name" value="LIPOTEICHOIC ACID SYNTHASE"/>
    <property type="match status" value="1"/>
</dbReference>
<dbReference type="EMBL" id="FAUH01000008">
    <property type="protein sequence ID" value="CUU65995.1"/>
    <property type="molecule type" value="Genomic_DNA"/>
</dbReference>
<dbReference type="GO" id="GO:0008960">
    <property type="term" value="F:phosphatidylglycerol-membrane-oligosaccharide glycerophosphotransferase activity"/>
    <property type="evidence" value="ECO:0007669"/>
    <property type="project" value="UniProtKB-EC"/>
</dbReference>